<reference evidence="4" key="1">
    <citation type="submission" date="2020-11" db="EMBL/GenBank/DDBJ databases">
        <authorList>
            <person name="Tran Van P."/>
        </authorList>
    </citation>
    <scope>NUCLEOTIDE SEQUENCE</scope>
</reference>
<keyword evidence="5" id="KW-1185">Reference proteome</keyword>
<dbReference type="PANTHER" id="PTHR46199">
    <property type="entry name" value="RAC GTPASE-ACTIVATING PROTEIN 1"/>
    <property type="match status" value="1"/>
</dbReference>
<name>A0A7R9QDG5_9ACAR</name>
<sequence>MLRHSKVGIVPQLVNQYNDIIESIECQTIQLNQFRNNSIECDCIDESVGTKGNEIVIPVSKSQTTDPFIKESKSKECKDLNKNEDPGPIELKEIHKLNAIHVNPVLERLMTRRKHTFVTKTIVPKEICHVCGDCIQFAEKYRQCVDCIAISHMACSSQLPVPCLRYVNPNLRPTKLISNYVYPMFKPSVPAILIHCIREVEERCHEILPNTLYIMNSEGLKQVKDLCNNLIKSKNGFPLLNKYNKKTDEELESMVKQLINELNVTNRDTLSFLVIHLRHLADNQKYINLDDLVQVFCPIVCGDTEVNRKLKLMSCLFQIKRDFWTNVLQK</sequence>
<dbReference type="SUPFAM" id="SSF48350">
    <property type="entry name" value="GTPase activation domain, GAP"/>
    <property type="match status" value="1"/>
</dbReference>
<dbReference type="EMBL" id="OC915708">
    <property type="protein sequence ID" value="CAD7641609.1"/>
    <property type="molecule type" value="Genomic_DNA"/>
</dbReference>
<gene>
    <name evidence="4" type="ORF">ONB1V03_LOCUS3186</name>
</gene>
<dbReference type="GO" id="GO:0007266">
    <property type="term" value="P:Rho protein signal transduction"/>
    <property type="evidence" value="ECO:0007669"/>
    <property type="project" value="TreeGrafter"/>
</dbReference>
<dbReference type="GO" id="GO:0005634">
    <property type="term" value="C:nucleus"/>
    <property type="evidence" value="ECO:0007669"/>
    <property type="project" value="TreeGrafter"/>
</dbReference>
<evidence type="ECO:0000256" key="1">
    <source>
        <dbReference type="ARBA" id="ARBA00022723"/>
    </source>
</evidence>
<dbReference type="GO" id="GO:0051256">
    <property type="term" value="P:mitotic spindle midzone assembly"/>
    <property type="evidence" value="ECO:0007669"/>
    <property type="project" value="TreeGrafter"/>
</dbReference>
<evidence type="ECO:0000256" key="2">
    <source>
        <dbReference type="ARBA" id="ARBA00022833"/>
    </source>
</evidence>
<dbReference type="OrthoDB" id="2218807at2759"/>
<dbReference type="GO" id="GO:0005096">
    <property type="term" value="F:GTPase activator activity"/>
    <property type="evidence" value="ECO:0007669"/>
    <property type="project" value="TreeGrafter"/>
</dbReference>
<evidence type="ECO:0000259" key="3">
    <source>
        <dbReference type="PROSITE" id="PS50081"/>
    </source>
</evidence>
<dbReference type="CDD" id="cd20821">
    <property type="entry name" value="C1_MgcRacGAP"/>
    <property type="match status" value="1"/>
</dbReference>
<accession>A0A7R9QDG5</accession>
<dbReference type="GO" id="GO:0032154">
    <property type="term" value="C:cleavage furrow"/>
    <property type="evidence" value="ECO:0007669"/>
    <property type="project" value="TreeGrafter"/>
</dbReference>
<evidence type="ECO:0000313" key="4">
    <source>
        <dbReference type="EMBL" id="CAD7641609.1"/>
    </source>
</evidence>
<dbReference type="EMBL" id="CAJPVJ010000883">
    <property type="protein sequence ID" value="CAG2163612.1"/>
    <property type="molecule type" value="Genomic_DNA"/>
</dbReference>
<protein>
    <recommendedName>
        <fullName evidence="3">Phorbol-ester/DAG-type domain-containing protein</fullName>
    </recommendedName>
</protein>
<organism evidence="4">
    <name type="scientific">Oppiella nova</name>
    <dbReference type="NCBI Taxonomy" id="334625"/>
    <lineage>
        <taxon>Eukaryota</taxon>
        <taxon>Metazoa</taxon>
        <taxon>Ecdysozoa</taxon>
        <taxon>Arthropoda</taxon>
        <taxon>Chelicerata</taxon>
        <taxon>Arachnida</taxon>
        <taxon>Acari</taxon>
        <taxon>Acariformes</taxon>
        <taxon>Sarcoptiformes</taxon>
        <taxon>Oribatida</taxon>
        <taxon>Brachypylina</taxon>
        <taxon>Oppioidea</taxon>
        <taxon>Oppiidae</taxon>
        <taxon>Oppiella</taxon>
    </lineage>
</organism>
<dbReference type="SUPFAM" id="SSF57889">
    <property type="entry name" value="Cysteine-rich domain"/>
    <property type="match status" value="1"/>
</dbReference>
<dbReference type="GO" id="GO:0046872">
    <property type="term" value="F:metal ion binding"/>
    <property type="evidence" value="ECO:0007669"/>
    <property type="project" value="UniProtKB-KW"/>
</dbReference>
<dbReference type="AlphaFoldDB" id="A0A7R9QDG5"/>
<dbReference type="InterPro" id="IPR008936">
    <property type="entry name" value="Rho_GTPase_activation_prot"/>
</dbReference>
<dbReference type="GO" id="GO:0030496">
    <property type="term" value="C:midbody"/>
    <property type="evidence" value="ECO:0007669"/>
    <property type="project" value="TreeGrafter"/>
</dbReference>
<dbReference type="Gene3D" id="3.30.60.20">
    <property type="match status" value="1"/>
</dbReference>
<dbReference type="PROSITE" id="PS00479">
    <property type="entry name" value="ZF_DAG_PE_1"/>
    <property type="match status" value="1"/>
</dbReference>
<dbReference type="GO" id="GO:0000281">
    <property type="term" value="P:mitotic cytokinesis"/>
    <property type="evidence" value="ECO:0007669"/>
    <property type="project" value="TreeGrafter"/>
</dbReference>
<keyword evidence="2" id="KW-0862">Zinc</keyword>
<proteinExistence type="predicted"/>
<dbReference type="Proteomes" id="UP000728032">
    <property type="component" value="Unassembled WGS sequence"/>
</dbReference>
<evidence type="ECO:0000313" key="5">
    <source>
        <dbReference type="Proteomes" id="UP000728032"/>
    </source>
</evidence>
<feature type="domain" description="Phorbol-ester/DAG-type" evidence="3">
    <location>
        <begin position="114"/>
        <end position="163"/>
    </location>
</feature>
<dbReference type="InterPro" id="IPR046349">
    <property type="entry name" value="C1-like_sf"/>
</dbReference>
<dbReference type="PANTHER" id="PTHR46199:SF3">
    <property type="entry name" value="RAC GTPASE-ACTIVATING PROTEIN 1"/>
    <property type="match status" value="1"/>
</dbReference>
<dbReference type="InterPro" id="IPR002219">
    <property type="entry name" value="PKC_DAG/PE"/>
</dbReference>
<dbReference type="GO" id="GO:0051233">
    <property type="term" value="C:spindle midzone"/>
    <property type="evidence" value="ECO:0007669"/>
    <property type="project" value="TreeGrafter"/>
</dbReference>
<dbReference type="GO" id="GO:0097149">
    <property type="term" value="C:centralspindlin complex"/>
    <property type="evidence" value="ECO:0007669"/>
    <property type="project" value="TreeGrafter"/>
</dbReference>
<keyword evidence="1" id="KW-0479">Metal-binding</keyword>
<dbReference type="Gene3D" id="1.10.555.10">
    <property type="entry name" value="Rho GTPase activation protein"/>
    <property type="match status" value="1"/>
</dbReference>
<dbReference type="PROSITE" id="PS50081">
    <property type="entry name" value="ZF_DAG_PE_2"/>
    <property type="match status" value="1"/>
</dbReference>